<protein>
    <submittedName>
        <fullName evidence="14">Homeobox D4a</fullName>
    </submittedName>
</protein>
<comment type="subcellular location">
    <subcellularLocation>
        <location evidence="2 10 11">Nucleus</location>
    </subcellularLocation>
</comment>
<reference evidence="14" key="1">
    <citation type="submission" date="2025-08" db="UniProtKB">
        <authorList>
            <consortium name="Ensembl"/>
        </authorList>
    </citation>
    <scope>IDENTIFICATION</scope>
</reference>
<dbReference type="PANTHER" id="PTHR45659:SF4">
    <property type="entry name" value="HOMEOBOX PROTEIN ABDOMINAL-A"/>
    <property type="match status" value="1"/>
</dbReference>
<dbReference type="SMART" id="SM00389">
    <property type="entry name" value="HOX"/>
    <property type="match status" value="1"/>
</dbReference>
<evidence type="ECO:0000256" key="6">
    <source>
        <dbReference type="ARBA" id="ARBA00023125"/>
    </source>
</evidence>
<reference evidence="14" key="2">
    <citation type="submission" date="2025-09" db="UniProtKB">
        <authorList>
            <consortium name="Ensembl"/>
        </authorList>
    </citation>
    <scope>IDENTIFICATION</scope>
</reference>
<evidence type="ECO:0000256" key="5">
    <source>
        <dbReference type="ARBA" id="ARBA00023015"/>
    </source>
</evidence>
<dbReference type="PROSITE" id="PS00027">
    <property type="entry name" value="HOMEOBOX_1"/>
    <property type="match status" value="1"/>
</dbReference>
<comment type="function">
    <text evidence="1">Sequence-specific transcription factor which is part of a developmental regulatory system that provides cells with specific positional identities on the anterior-posterior axis.</text>
</comment>
<feature type="DNA-binding region" description="Homeobox" evidence="10">
    <location>
        <begin position="122"/>
        <end position="181"/>
    </location>
</feature>
<organism evidence="14 15">
    <name type="scientific">Eptatretus burgeri</name>
    <name type="common">Inshore hagfish</name>
    <dbReference type="NCBI Taxonomy" id="7764"/>
    <lineage>
        <taxon>Eukaryota</taxon>
        <taxon>Metazoa</taxon>
        <taxon>Chordata</taxon>
        <taxon>Craniata</taxon>
        <taxon>Vertebrata</taxon>
        <taxon>Cyclostomata</taxon>
        <taxon>Myxini</taxon>
        <taxon>Myxiniformes</taxon>
        <taxon>Myxinidae</taxon>
        <taxon>Eptatretinae</taxon>
        <taxon>Eptatretus</taxon>
    </lineage>
</organism>
<keyword evidence="8" id="KW-0804">Transcription</keyword>
<evidence type="ECO:0000256" key="11">
    <source>
        <dbReference type="RuleBase" id="RU000682"/>
    </source>
</evidence>
<dbReference type="Proteomes" id="UP000694388">
    <property type="component" value="Unplaced"/>
</dbReference>
<proteinExistence type="inferred from homology"/>
<evidence type="ECO:0000313" key="14">
    <source>
        <dbReference type="Ensembl" id="ENSEBUP00000021185.1"/>
    </source>
</evidence>
<dbReference type="InterPro" id="IPR020479">
    <property type="entry name" value="HD_metazoa"/>
</dbReference>
<dbReference type="InterPro" id="IPR001827">
    <property type="entry name" value="Homeobox_Antennapedia_CS"/>
</dbReference>
<keyword evidence="4" id="KW-0217">Developmental protein</keyword>
<evidence type="ECO:0000256" key="8">
    <source>
        <dbReference type="ARBA" id="ARBA00023163"/>
    </source>
</evidence>
<dbReference type="GO" id="GO:0009952">
    <property type="term" value="P:anterior/posterior pattern specification"/>
    <property type="evidence" value="ECO:0007669"/>
    <property type="project" value="TreeGrafter"/>
</dbReference>
<dbReference type="AlphaFoldDB" id="A0A8C4WYZ4"/>
<evidence type="ECO:0000256" key="4">
    <source>
        <dbReference type="ARBA" id="ARBA00022473"/>
    </source>
</evidence>
<dbReference type="Ensembl" id="ENSEBUT00000021762.1">
    <property type="protein sequence ID" value="ENSEBUP00000021185.1"/>
    <property type="gene ID" value="ENSEBUG00000013097.1"/>
</dbReference>
<evidence type="ECO:0000256" key="1">
    <source>
        <dbReference type="ARBA" id="ARBA00003263"/>
    </source>
</evidence>
<dbReference type="InterPro" id="IPR001356">
    <property type="entry name" value="HD"/>
</dbReference>
<evidence type="ECO:0000256" key="10">
    <source>
        <dbReference type="PROSITE-ProRule" id="PRU00108"/>
    </source>
</evidence>
<dbReference type="PRINTS" id="PR00024">
    <property type="entry name" value="HOMEOBOX"/>
</dbReference>
<keyword evidence="15" id="KW-1185">Reference proteome</keyword>
<feature type="region of interest" description="Disordered" evidence="12">
    <location>
        <begin position="179"/>
        <end position="237"/>
    </location>
</feature>
<keyword evidence="5" id="KW-0805">Transcription regulation</keyword>
<evidence type="ECO:0000256" key="2">
    <source>
        <dbReference type="ARBA" id="ARBA00004123"/>
    </source>
</evidence>
<name>A0A8C4WYZ4_EPTBU</name>
<evidence type="ECO:0000256" key="12">
    <source>
        <dbReference type="SAM" id="MobiDB-lite"/>
    </source>
</evidence>
<dbReference type="InterPro" id="IPR009057">
    <property type="entry name" value="Homeodomain-like_sf"/>
</dbReference>
<sequence>MNSAYYMNALISKFTSENPALLTASGSAETSPGALSGGSAGLAGGVGPYPPGYSACRAPSLYGAGYGLGSGFLDLQYQYEHAGLDLNGDRTKGLYGEGGVQQRGMQSNILIYPWMRSTGHEGKRERQTYSRHQTLELEKEFHFNRYLSRRRRIEVAHALRLTERQIKIWFQNRRMKWKKENKNGDTSPSELEPSDCDVDSFEGARGNKRKETKRESLQVGSTDQIEYPRSVGSTAVPDCCFPLELKKDSKSYS</sequence>
<evidence type="ECO:0000256" key="3">
    <source>
        <dbReference type="ARBA" id="ARBA00009107"/>
    </source>
</evidence>
<evidence type="ECO:0000313" key="15">
    <source>
        <dbReference type="Proteomes" id="UP000694388"/>
    </source>
</evidence>
<dbReference type="SUPFAM" id="SSF46689">
    <property type="entry name" value="Homeodomain-like"/>
    <property type="match status" value="1"/>
</dbReference>
<evidence type="ECO:0000259" key="13">
    <source>
        <dbReference type="PROSITE" id="PS50071"/>
    </source>
</evidence>
<keyword evidence="9 10" id="KW-0539">Nucleus</keyword>
<dbReference type="GO" id="GO:0005634">
    <property type="term" value="C:nucleus"/>
    <property type="evidence" value="ECO:0007669"/>
    <property type="project" value="UniProtKB-SubCell"/>
</dbReference>
<accession>A0A8C4WYZ4</accession>
<dbReference type="InterPro" id="IPR017970">
    <property type="entry name" value="Homeobox_CS"/>
</dbReference>
<dbReference type="CDD" id="cd00086">
    <property type="entry name" value="homeodomain"/>
    <property type="match status" value="1"/>
</dbReference>
<dbReference type="GO" id="GO:0000978">
    <property type="term" value="F:RNA polymerase II cis-regulatory region sequence-specific DNA binding"/>
    <property type="evidence" value="ECO:0007669"/>
    <property type="project" value="TreeGrafter"/>
</dbReference>
<dbReference type="GeneTree" id="ENSGT00940000157270"/>
<comment type="similarity">
    <text evidence="3">Belongs to the Antp homeobox family.</text>
</comment>
<dbReference type="FunFam" id="1.10.10.60:FF:000017">
    <property type="entry name" value="Homeobox protein antennapedia"/>
    <property type="match status" value="1"/>
</dbReference>
<feature type="domain" description="Homeobox" evidence="13">
    <location>
        <begin position="120"/>
        <end position="180"/>
    </location>
</feature>
<dbReference type="GO" id="GO:0000981">
    <property type="term" value="F:DNA-binding transcription factor activity, RNA polymerase II-specific"/>
    <property type="evidence" value="ECO:0007669"/>
    <property type="project" value="InterPro"/>
</dbReference>
<dbReference type="Pfam" id="PF00046">
    <property type="entry name" value="Homeodomain"/>
    <property type="match status" value="1"/>
</dbReference>
<dbReference type="PANTHER" id="PTHR45659">
    <property type="entry name" value="HOMEOBOX PROTEIN HOX"/>
    <property type="match status" value="1"/>
</dbReference>
<evidence type="ECO:0000256" key="9">
    <source>
        <dbReference type="ARBA" id="ARBA00023242"/>
    </source>
</evidence>
<dbReference type="PROSITE" id="PS00032">
    <property type="entry name" value="ANTENNAPEDIA"/>
    <property type="match status" value="1"/>
</dbReference>
<dbReference type="Gene3D" id="1.10.10.60">
    <property type="entry name" value="Homeodomain-like"/>
    <property type="match status" value="1"/>
</dbReference>
<evidence type="ECO:0000256" key="7">
    <source>
        <dbReference type="ARBA" id="ARBA00023155"/>
    </source>
</evidence>
<keyword evidence="6 10" id="KW-0238">DNA-binding</keyword>
<keyword evidence="7 10" id="KW-0371">Homeobox</keyword>
<dbReference type="PROSITE" id="PS50071">
    <property type="entry name" value="HOMEOBOX_2"/>
    <property type="match status" value="1"/>
</dbReference>
<dbReference type="InterPro" id="IPR050296">
    <property type="entry name" value="Antp_homeobox"/>
</dbReference>